<dbReference type="KEGG" id="amon:H9L24_02310"/>
<dbReference type="Proteomes" id="UP000516057">
    <property type="component" value="Chromosome"/>
</dbReference>
<reference evidence="2 3" key="1">
    <citation type="submission" date="2020-08" db="EMBL/GenBank/DDBJ databases">
        <title>Genome sequence of Acidovorax monticola KACC 19171T.</title>
        <authorList>
            <person name="Hyun D.-W."/>
            <person name="Bae J.-W."/>
        </authorList>
    </citation>
    <scope>NUCLEOTIDE SEQUENCE [LARGE SCALE GENOMIC DNA]</scope>
    <source>
        <strain evidence="2 3">KACC 19171</strain>
    </source>
</reference>
<proteinExistence type="predicted"/>
<dbReference type="Gene3D" id="3.30.720.110">
    <property type="match status" value="1"/>
</dbReference>
<dbReference type="PIRSF" id="PIRSF021700">
    <property type="entry name" value="3_dmu_93_MTrfase"/>
    <property type="match status" value="1"/>
</dbReference>
<dbReference type="AlphaFoldDB" id="A0A7H0HH25"/>
<organism evidence="2 3">
    <name type="scientific">Paenacidovorax monticola</name>
    <dbReference type="NCBI Taxonomy" id="1926868"/>
    <lineage>
        <taxon>Bacteria</taxon>
        <taxon>Pseudomonadati</taxon>
        <taxon>Pseudomonadota</taxon>
        <taxon>Betaproteobacteria</taxon>
        <taxon>Burkholderiales</taxon>
        <taxon>Comamonadaceae</taxon>
        <taxon>Paenacidovorax</taxon>
    </lineage>
</organism>
<dbReference type="PANTHER" id="PTHR33990">
    <property type="entry name" value="PROTEIN YJDN-RELATED"/>
    <property type="match status" value="1"/>
</dbReference>
<sequence>MTSATPFLMFAGTAQAAMDLYVSLFPDSRIVRADRYAPNELGPAGSIKAGIFTLCGREFMCCDSPVKQAFPFTPANSIFVECETADLLERVFSTLAVEGKILMPLNNYGFSQRFAWLNDRFGVSWQINLAG</sequence>
<evidence type="ECO:0000259" key="1">
    <source>
        <dbReference type="Pfam" id="PF06983"/>
    </source>
</evidence>
<dbReference type="InterPro" id="IPR029068">
    <property type="entry name" value="Glyas_Bleomycin-R_OHBP_Dase"/>
</dbReference>
<keyword evidence="3" id="KW-1185">Reference proteome</keyword>
<dbReference type="InterPro" id="IPR009725">
    <property type="entry name" value="3_dmu_93_MTrfase"/>
</dbReference>
<feature type="domain" description="PhnB-like" evidence="1">
    <location>
        <begin position="4"/>
        <end position="127"/>
    </location>
</feature>
<name>A0A7H0HH25_9BURK</name>
<dbReference type="SUPFAM" id="SSF54593">
    <property type="entry name" value="Glyoxalase/Bleomycin resistance protein/Dihydroxybiphenyl dioxygenase"/>
    <property type="match status" value="1"/>
</dbReference>
<dbReference type="PANTHER" id="PTHR33990:SF4">
    <property type="entry name" value="PHNB-LIKE DOMAIN-CONTAINING PROTEIN"/>
    <property type="match status" value="1"/>
</dbReference>
<evidence type="ECO:0000313" key="2">
    <source>
        <dbReference type="EMBL" id="QNP59841.1"/>
    </source>
</evidence>
<dbReference type="CDD" id="cd06588">
    <property type="entry name" value="PhnB_like"/>
    <property type="match status" value="1"/>
</dbReference>
<dbReference type="InterPro" id="IPR028973">
    <property type="entry name" value="PhnB-like"/>
</dbReference>
<protein>
    <submittedName>
        <fullName evidence="2">VOC family protein</fullName>
    </submittedName>
</protein>
<dbReference type="RefSeq" id="WP_187736822.1">
    <property type="nucleotide sequence ID" value="NZ_CP060790.1"/>
</dbReference>
<accession>A0A7H0HH25</accession>
<gene>
    <name evidence="2" type="ORF">H9L24_02310</name>
</gene>
<dbReference type="EMBL" id="CP060790">
    <property type="protein sequence ID" value="QNP59841.1"/>
    <property type="molecule type" value="Genomic_DNA"/>
</dbReference>
<dbReference type="Pfam" id="PF06983">
    <property type="entry name" value="3-dmu-9_3-mt"/>
    <property type="match status" value="1"/>
</dbReference>
<dbReference type="Gene3D" id="3.30.720.100">
    <property type="match status" value="1"/>
</dbReference>
<evidence type="ECO:0000313" key="3">
    <source>
        <dbReference type="Proteomes" id="UP000516057"/>
    </source>
</evidence>